<feature type="region of interest" description="Disordered" evidence="1">
    <location>
        <begin position="90"/>
        <end position="116"/>
    </location>
</feature>
<dbReference type="Gene3D" id="3.40.190.10">
    <property type="entry name" value="Periplasmic binding protein-like II"/>
    <property type="match status" value="1"/>
</dbReference>
<gene>
    <name evidence="2" type="ORF">EDF64_107115</name>
</gene>
<evidence type="ECO:0000313" key="2">
    <source>
        <dbReference type="EMBL" id="TDN43687.1"/>
    </source>
</evidence>
<protein>
    <submittedName>
        <fullName evidence="2">Carbohydrate ABC transporter substrate-binding protein (CUT1 family)</fullName>
    </submittedName>
</protein>
<evidence type="ECO:0000313" key="3">
    <source>
        <dbReference type="Proteomes" id="UP000295764"/>
    </source>
</evidence>
<evidence type="ECO:0000256" key="1">
    <source>
        <dbReference type="SAM" id="MobiDB-lite"/>
    </source>
</evidence>
<comment type="caution">
    <text evidence="2">The sequence shown here is derived from an EMBL/GenBank/DDBJ whole genome shotgun (WGS) entry which is preliminary data.</text>
</comment>
<name>A0A4R6DGC0_9MICO</name>
<organism evidence="2 3">
    <name type="scientific">Curtobacterium flaccumfaciens</name>
    <dbReference type="NCBI Taxonomy" id="2035"/>
    <lineage>
        <taxon>Bacteria</taxon>
        <taxon>Bacillati</taxon>
        <taxon>Actinomycetota</taxon>
        <taxon>Actinomycetes</taxon>
        <taxon>Micrococcales</taxon>
        <taxon>Microbacteriaceae</taxon>
        <taxon>Curtobacterium</taxon>
    </lineage>
</organism>
<dbReference type="PROSITE" id="PS51257">
    <property type="entry name" value="PROKAR_LIPOPROTEIN"/>
    <property type="match status" value="1"/>
</dbReference>
<reference evidence="2 3" key="1">
    <citation type="submission" date="2019-03" db="EMBL/GenBank/DDBJ databases">
        <title>Genomic analyses of the natural microbiome of Caenorhabditis elegans.</title>
        <authorList>
            <person name="Samuel B."/>
        </authorList>
    </citation>
    <scope>NUCLEOTIDE SEQUENCE [LARGE SCALE GENOMIC DNA]</scope>
    <source>
        <strain evidence="2 3">JUb65</strain>
    </source>
</reference>
<dbReference type="SUPFAM" id="SSF53850">
    <property type="entry name" value="Periplasmic binding protein-like II"/>
    <property type="match status" value="1"/>
</dbReference>
<dbReference type="PROSITE" id="PS51318">
    <property type="entry name" value="TAT"/>
    <property type="match status" value="1"/>
</dbReference>
<dbReference type="OrthoDB" id="2513152at2"/>
<dbReference type="InterPro" id="IPR006311">
    <property type="entry name" value="TAT_signal"/>
</dbReference>
<dbReference type="RefSeq" id="WP_133520122.1">
    <property type="nucleotide sequence ID" value="NZ_SNVW01000007.1"/>
</dbReference>
<accession>A0A4R6DGC0</accession>
<dbReference type="Proteomes" id="UP000295764">
    <property type="component" value="Unassembled WGS sequence"/>
</dbReference>
<dbReference type="EMBL" id="SNVW01000007">
    <property type="protein sequence ID" value="TDN43687.1"/>
    <property type="molecule type" value="Genomic_DNA"/>
</dbReference>
<proteinExistence type="predicted"/>
<sequence length="548" mass="59040">MHRNTTSQGLATPFSRRALIAGGLGVAATGLLASCSTVTRSTDVKAINKAVQLPDYVPWTGGPEPVLPKTSALMPSAFRTIPDRLVPTAGKPGDGSTVHGSVPTNSPIPPSKGSNPYWQGLDERMGIDLDLTITPNADFGNKFATQVAGDTLGDVFTINGAFSYLPQFLEAKAADLSPYLSGSGVRDYPYLANLPTASWRGTVFSGGIYGVPVPRGPLTSQALHRRQDVFERLGVDPAFSTVDEFAQLCRQVSDPHANRWALASVPTNILAPMLGLPNQWQQEGGRLTHMYELEEWVELLDVSRRLVAEDLVHPDSITAYNGKVWFVQGSALMLSDTYSAIPGLLQQATPGSGFELTIAPFVGPSGAAAKPWLGDPNNTIASVAAGSESRVRMLLEVLNWCASPFGTEAWTYRKFGIEGRDFEYRDGAPVLTKTGNSETALGEFPLQYFTECPLPLYYAGNAAMTDTVYESLASWLDEGQPNPVYGLYSPTNSTKGPALGTFATNAINDVLLGRAKVSSWKATARDWRRRGGDAIRREYEQALEARAA</sequence>
<dbReference type="AlphaFoldDB" id="A0A4R6DGC0"/>